<protein>
    <submittedName>
        <fullName evidence="1">Uncharacterized protein</fullName>
    </submittedName>
</protein>
<comment type="caution">
    <text evidence="1">The sequence shown here is derived from an EMBL/GenBank/DDBJ whole genome shotgun (WGS) entry which is preliminary data.</text>
</comment>
<accession>A0A645IWP5</accession>
<sequence length="65" mass="7488">MDIFIKESITKQLNISVEVKGDKKITGGFRIGKKGEGYHVSFTDQDFQNLFCEYIRPKTKELIFG</sequence>
<name>A0A645IWP5_9ZZZZ</name>
<evidence type="ECO:0000313" key="1">
    <source>
        <dbReference type="EMBL" id="MPN55855.1"/>
    </source>
</evidence>
<dbReference type="AlphaFoldDB" id="A0A645IWP5"/>
<reference evidence="1" key="1">
    <citation type="submission" date="2019-08" db="EMBL/GenBank/DDBJ databases">
        <authorList>
            <person name="Kucharzyk K."/>
            <person name="Murdoch R.W."/>
            <person name="Higgins S."/>
            <person name="Loffler F."/>
        </authorList>
    </citation>
    <scope>NUCLEOTIDE SEQUENCE</scope>
</reference>
<gene>
    <name evidence="1" type="ORF">SDC9_203539</name>
</gene>
<proteinExistence type="predicted"/>
<organism evidence="1">
    <name type="scientific">bioreactor metagenome</name>
    <dbReference type="NCBI Taxonomy" id="1076179"/>
    <lineage>
        <taxon>unclassified sequences</taxon>
        <taxon>metagenomes</taxon>
        <taxon>ecological metagenomes</taxon>
    </lineage>
</organism>
<dbReference type="EMBL" id="VSSQ01125536">
    <property type="protein sequence ID" value="MPN55855.1"/>
    <property type="molecule type" value="Genomic_DNA"/>
</dbReference>